<keyword evidence="3" id="KW-0804">Transcription</keyword>
<protein>
    <submittedName>
        <fullName evidence="6">IclR family transcriptional regulator</fullName>
    </submittedName>
</protein>
<dbReference type="EMBL" id="DWXE01000013">
    <property type="protein sequence ID" value="HJB90657.1"/>
    <property type="molecule type" value="Genomic_DNA"/>
</dbReference>
<comment type="caution">
    <text evidence="6">The sequence shown here is derived from an EMBL/GenBank/DDBJ whole genome shotgun (WGS) entry which is preliminary data.</text>
</comment>
<sequence length="254" mass="29067">MQKSQEREIKVKSLQKALEILNCFTKKSSWGVTELSEYLNLNKSNVHNILTTFKSMEYLDQDEETGKYKLGMAIYTLSRALGKNLEIGSIALPYMQELADKSGERVYLAIPHGDEVIYVTSTYPQEAVYLMRTIMGERAKMYCTGLGKAMLAYLPKDQVDEYLSRPLERHTEYTLTDPEALRAELEGIRRRGYSVDNMEHEFGIKCVAVPIFNRQHEVEGAISISGPSLRFGEDRIPELAEEIRKRVAKIESRL</sequence>
<name>A0A9D2MQX4_9FIRM</name>
<dbReference type="Proteomes" id="UP000886883">
    <property type="component" value="Unassembled WGS sequence"/>
</dbReference>
<dbReference type="PROSITE" id="PS51078">
    <property type="entry name" value="ICLR_ED"/>
    <property type="match status" value="1"/>
</dbReference>
<evidence type="ECO:0000259" key="4">
    <source>
        <dbReference type="PROSITE" id="PS51077"/>
    </source>
</evidence>
<dbReference type="Gene3D" id="3.30.450.40">
    <property type="match status" value="1"/>
</dbReference>
<proteinExistence type="predicted"/>
<dbReference type="InterPro" id="IPR036388">
    <property type="entry name" value="WH-like_DNA-bd_sf"/>
</dbReference>
<gene>
    <name evidence="6" type="ORF">H9763_04200</name>
</gene>
<dbReference type="Pfam" id="PF09339">
    <property type="entry name" value="HTH_IclR"/>
    <property type="match status" value="1"/>
</dbReference>
<reference evidence="6" key="2">
    <citation type="submission" date="2021-04" db="EMBL/GenBank/DDBJ databases">
        <authorList>
            <person name="Gilroy R."/>
        </authorList>
    </citation>
    <scope>NUCLEOTIDE SEQUENCE</scope>
    <source>
        <strain evidence="6">USAMLcec3-2134</strain>
    </source>
</reference>
<dbReference type="InterPro" id="IPR050707">
    <property type="entry name" value="HTH_MetabolicPath_Reg"/>
</dbReference>
<evidence type="ECO:0000256" key="1">
    <source>
        <dbReference type="ARBA" id="ARBA00023015"/>
    </source>
</evidence>
<feature type="domain" description="IclR-ED" evidence="5">
    <location>
        <begin position="73"/>
        <end position="254"/>
    </location>
</feature>
<evidence type="ECO:0000313" key="6">
    <source>
        <dbReference type="EMBL" id="HJB90657.1"/>
    </source>
</evidence>
<dbReference type="GO" id="GO:0045892">
    <property type="term" value="P:negative regulation of DNA-templated transcription"/>
    <property type="evidence" value="ECO:0007669"/>
    <property type="project" value="TreeGrafter"/>
</dbReference>
<dbReference type="InterPro" id="IPR036390">
    <property type="entry name" value="WH_DNA-bd_sf"/>
</dbReference>
<organism evidence="6 7">
    <name type="scientific">Candidatus Eisenbergiella merdigallinarum</name>
    <dbReference type="NCBI Taxonomy" id="2838552"/>
    <lineage>
        <taxon>Bacteria</taxon>
        <taxon>Bacillati</taxon>
        <taxon>Bacillota</taxon>
        <taxon>Clostridia</taxon>
        <taxon>Lachnospirales</taxon>
        <taxon>Lachnospiraceae</taxon>
        <taxon>Eisenbergiella</taxon>
    </lineage>
</organism>
<dbReference type="PANTHER" id="PTHR30136">
    <property type="entry name" value="HELIX-TURN-HELIX TRANSCRIPTIONAL REGULATOR, ICLR FAMILY"/>
    <property type="match status" value="1"/>
</dbReference>
<dbReference type="PANTHER" id="PTHR30136:SF24">
    <property type="entry name" value="HTH-TYPE TRANSCRIPTIONAL REPRESSOR ALLR"/>
    <property type="match status" value="1"/>
</dbReference>
<dbReference type="InterPro" id="IPR005471">
    <property type="entry name" value="Tscrpt_reg_IclR_N"/>
</dbReference>
<dbReference type="GO" id="GO:0003677">
    <property type="term" value="F:DNA binding"/>
    <property type="evidence" value="ECO:0007669"/>
    <property type="project" value="UniProtKB-KW"/>
</dbReference>
<keyword evidence="2" id="KW-0238">DNA-binding</keyword>
<evidence type="ECO:0000256" key="3">
    <source>
        <dbReference type="ARBA" id="ARBA00023163"/>
    </source>
</evidence>
<dbReference type="SMART" id="SM00346">
    <property type="entry name" value="HTH_ICLR"/>
    <property type="match status" value="1"/>
</dbReference>
<evidence type="ECO:0000313" key="7">
    <source>
        <dbReference type="Proteomes" id="UP000886883"/>
    </source>
</evidence>
<reference evidence="6" key="1">
    <citation type="journal article" date="2021" name="PeerJ">
        <title>Extensive microbial diversity within the chicken gut microbiome revealed by metagenomics and culture.</title>
        <authorList>
            <person name="Gilroy R."/>
            <person name="Ravi A."/>
            <person name="Getino M."/>
            <person name="Pursley I."/>
            <person name="Horton D.L."/>
            <person name="Alikhan N.F."/>
            <person name="Baker D."/>
            <person name="Gharbi K."/>
            <person name="Hall N."/>
            <person name="Watson M."/>
            <person name="Adriaenssens E.M."/>
            <person name="Foster-Nyarko E."/>
            <person name="Jarju S."/>
            <person name="Secka A."/>
            <person name="Antonio M."/>
            <person name="Oren A."/>
            <person name="Chaudhuri R.R."/>
            <person name="La Ragione R."/>
            <person name="Hildebrand F."/>
            <person name="Pallen M.J."/>
        </authorList>
    </citation>
    <scope>NUCLEOTIDE SEQUENCE</scope>
    <source>
        <strain evidence="6">USAMLcec3-2134</strain>
    </source>
</reference>
<dbReference type="SUPFAM" id="SSF46785">
    <property type="entry name" value="Winged helix' DNA-binding domain"/>
    <property type="match status" value="1"/>
</dbReference>
<dbReference type="InterPro" id="IPR029016">
    <property type="entry name" value="GAF-like_dom_sf"/>
</dbReference>
<accession>A0A9D2MQX4</accession>
<dbReference type="InterPro" id="IPR014757">
    <property type="entry name" value="Tscrpt_reg_IclR_C"/>
</dbReference>
<dbReference type="SUPFAM" id="SSF55781">
    <property type="entry name" value="GAF domain-like"/>
    <property type="match status" value="1"/>
</dbReference>
<dbReference type="AlphaFoldDB" id="A0A9D2MQX4"/>
<feature type="domain" description="HTH iclR-type" evidence="4">
    <location>
        <begin position="11"/>
        <end position="72"/>
    </location>
</feature>
<dbReference type="PROSITE" id="PS51077">
    <property type="entry name" value="HTH_ICLR"/>
    <property type="match status" value="1"/>
</dbReference>
<dbReference type="GO" id="GO:0003700">
    <property type="term" value="F:DNA-binding transcription factor activity"/>
    <property type="evidence" value="ECO:0007669"/>
    <property type="project" value="TreeGrafter"/>
</dbReference>
<dbReference type="Pfam" id="PF01614">
    <property type="entry name" value="IclR_C"/>
    <property type="match status" value="1"/>
</dbReference>
<keyword evidence="1" id="KW-0805">Transcription regulation</keyword>
<evidence type="ECO:0000256" key="2">
    <source>
        <dbReference type="ARBA" id="ARBA00023125"/>
    </source>
</evidence>
<evidence type="ECO:0000259" key="5">
    <source>
        <dbReference type="PROSITE" id="PS51078"/>
    </source>
</evidence>
<dbReference type="Gene3D" id="1.10.10.10">
    <property type="entry name" value="Winged helix-like DNA-binding domain superfamily/Winged helix DNA-binding domain"/>
    <property type="match status" value="1"/>
</dbReference>